<organism evidence="2 3">
    <name type="scientific">Bacteroides ovatus</name>
    <dbReference type="NCBI Taxonomy" id="28116"/>
    <lineage>
        <taxon>Bacteria</taxon>
        <taxon>Pseudomonadati</taxon>
        <taxon>Bacteroidota</taxon>
        <taxon>Bacteroidia</taxon>
        <taxon>Bacteroidales</taxon>
        <taxon>Bacteroidaceae</taxon>
        <taxon>Bacteroides</taxon>
    </lineage>
</organism>
<protein>
    <submittedName>
        <fullName evidence="2">YjbH domain-containing protein</fullName>
    </submittedName>
</protein>
<sequence>MRKKFLLLSIAALICCNVAKAQMYLGMTGLIHVPSAEMNEAGDARIGVHYIPNEMLSSRLWEYYGKGKLFDSYSYYFSITPFRWMEATYECTAVKTQLGNGSYNVKDRPLYEGKYWPLVVMGAQDVFGSTVYNSDITKGQAFFGNWYVAATKHFMVGGNEIAGTLAYRYYLKEWNKKH</sequence>
<dbReference type="EMBL" id="VWFC01000019">
    <property type="protein sequence ID" value="KAB1324966.1"/>
    <property type="molecule type" value="Genomic_DNA"/>
</dbReference>
<evidence type="ECO:0000256" key="1">
    <source>
        <dbReference type="SAM" id="SignalP"/>
    </source>
</evidence>
<name>A0A6A1XEL4_BACOV</name>
<gene>
    <name evidence="2" type="ORF">F3B53_15875</name>
</gene>
<evidence type="ECO:0000313" key="3">
    <source>
        <dbReference type="Proteomes" id="UP000375690"/>
    </source>
</evidence>
<feature type="chain" id="PRO_5025334849" evidence="1">
    <location>
        <begin position="22"/>
        <end position="178"/>
    </location>
</feature>
<feature type="signal peptide" evidence="1">
    <location>
        <begin position="1"/>
        <end position="21"/>
    </location>
</feature>
<dbReference type="Proteomes" id="UP000375690">
    <property type="component" value="Unassembled WGS sequence"/>
</dbReference>
<reference evidence="2 3" key="1">
    <citation type="journal article" date="2019" name="Nat. Med.">
        <title>A library of human gut bacterial isolates paired with longitudinal multiomics data enables mechanistic microbiome research.</title>
        <authorList>
            <person name="Poyet M."/>
            <person name="Groussin M."/>
            <person name="Gibbons S.M."/>
            <person name="Avila-Pacheco J."/>
            <person name="Jiang X."/>
            <person name="Kearney S.M."/>
            <person name="Perrotta A.R."/>
            <person name="Berdy B."/>
            <person name="Zhao S."/>
            <person name="Lieberman T.D."/>
            <person name="Swanson P.K."/>
            <person name="Smith M."/>
            <person name="Roesemann S."/>
            <person name="Alexander J.E."/>
            <person name="Rich S.A."/>
            <person name="Livny J."/>
            <person name="Vlamakis H."/>
            <person name="Clish C."/>
            <person name="Bullock K."/>
            <person name="Deik A."/>
            <person name="Scott J."/>
            <person name="Pierce K.A."/>
            <person name="Xavier R.J."/>
            <person name="Alm E.J."/>
        </authorList>
    </citation>
    <scope>NUCLEOTIDE SEQUENCE [LARGE SCALE GENOMIC DNA]</scope>
    <source>
        <strain evidence="2 3">BIOML-A2</strain>
    </source>
</reference>
<accession>A0A6A1XEL4</accession>
<dbReference type="AlphaFoldDB" id="A0A6A1XEL4"/>
<evidence type="ECO:0000313" key="2">
    <source>
        <dbReference type="EMBL" id="KAB1324966.1"/>
    </source>
</evidence>
<comment type="caution">
    <text evidence="2">The sequence shown here is derived from an EMBL/GenBank/DDBJ whole genome shotgun (WGS) entry which is preliminary data.</text>
</comment>
<proteinExistence type="predicted"/>
<dbReference type="InterPro" id="IPR010344">
    <property type="entry name" value="YbjH"/>
</dbReference>
<dbReference type="Pfam" id="PF06082">
    <property type="entry name" value="YjbH"/>
    <property type="match status" value="1"/>
</dbReference>
<keyword evidence="1" id="KW-0732">Signal</keyword>
<dbReference type="RefSeq" id="WP_212135000.1">
    <property type="nucleotide sequence ID" value="NZ_CP113514.1"/>
</dbReference>